<sequence>MYTGQDADGITLRQQLKIVLFWAPWIILSAHWKASNFFSITTYVIGNYRRLGSDGLTYDILLGMETGVNVVSDLALLNVLHVSVEHSTFSTRTLDFNHRLSGGRYLVHVVKSYTNL</sequence>
<name>A0AAQ4D6C5_AMBAM</name>
<dbReference type="EMBL" id="JARKHS020034602">
    <property type="protein sequence ID" value="KAK8758015.1"/>
    <property type="molecule type" value="Genomic_DNA"/>
</dbReference>
<proteinExistence type="predicted"/>
<gene>
    <name evidence="1" type="ORF">V5799_004361</name>
</gene>
<protein>
    <submittedName>
        <fullName evidence="1">Uncharacterized protein</fullName>
    </submittedName>
</protein>
<accession>A0AAQ4D6C5</accession>
<comment type="caution">
    <text evidence="1">The sequence shown here is derived from an EMBL/GenBank/DDBJ whole genome shotgun (WGS) entry which is preliminary data.</text>
</comment>
<evidence type="ECO:0000313" key="2">
    <source>
        <dbReference type="Proteomes" id="UP001321473"/>
    </source>
</evidence>
<organism evidence="1 2">
    <name type="scientific">Amblyomma americanum</name>
    <name type="common">Lone star tick</name>
    <dbReference type="NCBI Taxonomy" id="6943"/>
    <lineage>
        <taxon>Eukaryota</taxon>
        <taxon>Metazoa</taxon>
        <taxon>Ecdysozoa</taxon>
        <taxon>Arthropoda</taxon>
        <taxon>Chelicerata</taxon>
        <taxon>Arachnida</taxon>
        <taxon>Acari</taxon>
        <taxon>Parasitiformes</taxon>
        <taxon>Ixodida</taxon>
        <taxon>Ixodoidea</taxon>
        <taxon>Ixodidae</taxon>
        <taxon>Amblyomminae</taxon>
        <taxon>Amblyomma</taxon>
    </lineage>
</organism>
<keyword evidence="2" id="KW-1185">Reference proteome</keyword>
<dbReference type="Proteomes" id="UP001321473">
    <property type="component" value="Unassembled WGS sequence"/>
</dbReference>
<evidence type="ECO:0000313" key="1">
    <source>
        <dbReference type="EMBL" id="KAK8758015.1"/>
    </source>
</evidence>
<dbReference type="AlphaFoldDB" id="A0AAQ4D6C5"/>
<reference evidence="1 2" key="1">
    <citation type="journal article" date="2023" name="Arcadia Sci">
        <title>De novo assembly of a long-read Amblyomma americanum tick genome.</title>
        <authorList>
            <person name="Chou S."/>
            <person name="Poskanzer K.E."/>
            <person name="Rollins M."/>
            <person name="Thuy-Boun P.S."/>
        </authorList>
    </citation>
    <scope>NUCLEOTIDE SEQUENCE [LARGE SCALE GENOMIC DNA]</scope>
    <source>
        <strain evidence="1">F_SG_1</strain>
        <tissue evidence="1">Salivary glands</tissue>
    </source>
</reference>